<dbReference type="CDD" id="cd00442">
    <property type="entry name" value="Lyz-like"/>
    <property type="match status" value="1"/>
</dbReference>
<dbReference type="OrthoDB" id="9789144at2"/>
<dbReference type="SUPFAM" id="SSF53955">
    <property type="entry name" value="Lysozyme-like"/>
    <property type="match status" value="1"/>
</dbReference>
<organism evidence="2 3">
    <name type="scientific">Nitratireductor mangrovi</name>
    <dbReference type="NCBI Taxonomy" id="2599600"/>
    <lineage>
        <taxon>Bacteria</taxon>
        <taxon>Pseudomonadati</taxon>
        <taxon>Pseudomonadota</taxon>
        <taxon>Alphaproteobacteria</taxon>
        <taxon>Hyphomicrobiales</taxon>
        <taxon>Phyllobacteriaceae</taxon>
        <taxon>Nitratireductor</taxon>
    </lineage>
</organism>
<dbReference type="PROSITE" id="PS51257">
    <property type="entry name" value="PROKAR_LIPOPROTEIN"/>
    <property type="match status" value="1"/>
</dbReference>
<name>A0A5B8L0Z8_9HYPH</name>
<keyword evidence="3" id="KW-1185">Reference proteome</keyword>
<dbReference type="InterPro" id="IPR045795">
    <property type="entry name" value="SLT_4"/>
</dbReference>
<evidence type="ECO:0000313" key="3">
    <source>
        <dbReference type="Proteomes" id="UP000321389"/>
    </source>
</evidence>
<evidence type="ECO:0000259" key="1">
    <source>
        <dbReference type="Pfam" id="PF19489"/>
    </source>
</evidence>
<dbReference type="EMBL" id="CP042301">
    <property type="protein sequence ID" value="QDZ01571.1"/>
    <property type="molecule type" value="Genomic_DNA"/>
</dbReference>
<dbReference type="Proteomes" id="UP000321389">
    <property type="component" value="Chromosome"/>
</dbReference>
<dbReference type="RefSeq" id="WP_146300214.1">
    <property type="nucleotide sequence ID" value="NZ_CP042301.2"/>
</dbReference>
<dbReference type="InterPro" id="IPR023346">
    <property type="entry name" value="Lysozyme-like_dom_sf"/>
</dbReference>
<dbReference type="Gene3D" id="1.10.530.10">
    <property type="match status" value="1"/>
</dbReference>
<gene>
    <name evidence="2" type="ORF">FQ775_14955</name>
</gene>
<dbReference type="Pfam" id="PF19489">
    <property type="entry name" value="SLT_4"/>
    <property type="match status" value="1"/>
</dbReference>
<accession>A0A5B8L0Z8</accession>
<dbReference type="AlphaFoldDB" id="A0A5B8L0Z8"/>
<reference evidence="2" key="1">
    <citation type="submission" date="2020-04" db="EMBL/GenBank/DDBJ databases">
        <title>Nitratireductor sp. nov. isolated from mangrove soil.</title>
        <authorList>
            <person name="Ye Y."/>
        </authorList>
    </citation>
    <scope>NUCLEOTIDE SEQUENCE</scope>
    <source>
        <strain evidence="2">SY7</strain>
    </source>
</reference>
<protein>
    <submittedName>
        <fullName evidence="2">Transglycosylase SLT domain-containing protein</fullName>
    </submittedName>
</protein>
<dbReference type="KEGG" id="niy:FQ775_14955"/>
<sequence>MRTVATILLLTVLAGCGSTQPRGINNVCAVFDQKDGWFGSWYSAAKSTEREYGVPASILMATIRIESGFDSDARPPREKLLGVIPWKRKSTAYGYSQALDGTWQGYKRETGRWRASRTDFADAIQFVGWYHYNSHRKNGIALNDAYNLYLAYYAGQAGYARGVWRGNAGMQNSARKAATMANDYASQMRQCGR</sequence>
<feature type="domain" description="Transglycosylase SLT" evidence="1">
    <location>
        <begin position="6"/>
        <end position="191"/>
    </location>
</feature>
<evidence type="ECO:0000313" key="2">
    <source>
        <dbReference type="EMBL" id="QDZ01571.1"/>
    </source>
</evidence>
<proteinExistence type="predicted"/>